<feature type="non-terminal residue" evidence="2">
    <location>
        <position position="75"/>
    </location>
</feature>
<dbReference type="AlphaFoldDB" id="A0A8J9UGJ1"/>
<protein>
    <submittedName>
        <fullName evidence="2">Uncharacterized protein</fullName>
    </submittedName>
</protein>
<keyword evidence="1" id="KW-0732">Signal</keyword>
<evidence type="ECO:0000313" key="2">
    <source>
        <dbReference type="EMBL" id="CAH0713297.1"/>
    </source>
</evidence>
<gene>
    <name evidence="2" type="ORF">BINO364_LOCUS470</name>
</gene>
<reference evidence="2" key="1">
    <citation type="submission" date="2021-12" db="EMBL/GenBank/DDBJ databases">
        <authorList>
            <person name="Martin H S."/>
        </authorList>
    </citation>
    <scope>NUCLEOTIDE SEQUENCE</scope>
</reference>
<name>A0A8J9UGJ1_9NEOP</name>
<feature type="chain" id="PRO_5035455132" evidence="1">
    <location>
        <begin position="21"/>
        <end position="75"/>
    </location>
</feature>
<feature type="signal peptide" evidence="1">
    <location>
        <begin position="1"/>
        <end position="20"/>
    </location>
</feature>
<evidence type="ECO:0000313" key="3">
    <source>
        <dbReference type="Proteomes" id="UP000838878"/>
    </source>
</evidence>
<organism evidence="2 3">
    <name type="scientific">Brenthis ino</name>
    <name type="common">lesser marbled fritillary</name>
    <dbReference type="NCBI Taxonomy" id="405034"/>
    <lineage>
        <taxon>Eukaryota</taxon>
        <taxon>Metazoa</taxon>
        <taxon>Ecdysozoa</taxon>
        <taxon>Arthropoda</taxon>
        <taxon>Hexapoda</taxon>
        <taxon>Insecta</taxon>
        <taxon>Pterygota</taxon>
        <taxon>Neoptera</taxon>
        <taxon>Endopterygota</taxon>
        <taxon>Lepidoptera</taxon>
        <taxon>Glossata</taxon>
        <taxon>Ditrysia</taxon>
        <taxon>Papilionoidea</taxon>
        <taxon>Nymphalidae</taxon>
        <taxon>Heliconiinae</taxon>
        <taxon>Argynnini</taxon>
        <taxon>Brenthis</taxon>
    </lineage>
</organism>
<sequence>MKSKIILGLLLICMLATAQAATTYQLVYTVTKVFTDNDDGSSNNSVNNSLFAANGSSIANIGQVVNDITIKNSTK</sequence>
<dbReference type="EMBL" id="OV170221">
    <property type="protein sequence ID" value="CAH0713297.1"/>
    <property type="molecule type" value="Genomic_DNA"/>
</dbReference>
<keyword evidence="3" id="KW-1185">Reference proteome</keyword>
<proteinExistence type="predicted"/>
<dbReference type="Proteomes" id="UP000838878">
    <property type="component" value="Chromosome 1"/>
</dbReference>
<evidence type="ECO:0000256" key="1">
    <source>
        <dbReference type="SAM" id="SignalP"/>
    </source>
</evidence>
<accession>A0A8J9UGJ1</accession>